<name>A0ACB6QJP7_9PLEO</name>
<evidence type="ECO:0000313" key="2">
    <source>
        <dbReference type="Proteomes" id="UP000799755"/>
    </source>
</evidence>
<proteinExistence type="predicted"/>
<reference evidence="1" key="1">
    <citation type="journal article" date="2020" name="Stud. Mycol.">
        <title>101 Dothideomycetes genomes: a test case for predicting lifestyles and emergence of pathogens.</title>
        <authorList>
            <person name="Haridas S."/>
            <person name="Albert R."/>
            <person name="Binder M."/>
            <person name="Bloem J."/>
            <person name="Labutti K."/>
            <person name="Salamov A."/>
            <person name="Andreopoulos B."/>
            <person name="Baker S."/>
            <person name="Barry K."/>
            <person name="Bills G."/>
            <person name="Bluhm B."/>
            <person name="Cannon C."/>
            <person name="Castanera R."/>
            <person name="Culley D."/>
            <person name="Daum C."/>
            <person name="Ezra D."/>
            <person name="Gonzalez J."/>
            <person name="Henrissat B."/>
            <person name="Kuo A."/>
            <person name="Liang C."/>
            <person name="Lipzen A."/>
            <person name="Lutzoni F."/>
            <person name="Magnuson J."/>
            <person name="Mondo S."/>
            <person name="Nolan M."/>
            <person name="Ohm R."/>
            <person name="Pangilinan J."/>
            <person name="Park H.-J."/>
            <person name="Ramirez L."/>
            <person name="Alfaro M."/>
            <person name="Sun H."/>
            <person name="Tritt A."/>
            <person name="Yoshinaga Y."/>
            <person name="Zwiers L.-H."/>
            <person name="Turgeon B."/>
            <person name="Goodwin S."/>
            <person name="Spatafora J."/>
            <person name="Crous P."/>
            <person name="Grigoriev I."/>
        </authorList>
    </citation>
    <scope>NUCLEOTIDE SEQUENCE</scope>
    <source>
        <strain evidence="1">ATCC 200398</strain>
    </source>
</reference>
<protein>
    <submittedName>
        <fullName evidence="1">Uncharacterized protein</fullName>
    </submittedName>
</protein>
<dbReference type="EMBL" id="MU003524">
    <property type="protein sequence ID" value="KAF2466542.1"/>
    <property type="molecule type" value="Genomic_DNA"/>
</dbReference>
<comment type="caution">
    <text evidence="1">The sequence shown here is derived from an EMBL/GenBank/DDBJ whole genome shotgun (WGS) entry which is preliminary data.</text>
</comment>
<evidence type="ECO:0000313" key="1">
    <source>
        <dbReference type="EMBL" id="KAF2466542.1"/>
    </source>
</evidence>
<feature type="non-terminal residue" evidence="1">
    <location>
        <position position="1"/>
    </location>
</feature>
<organism evidence="1 2">
    <name type="scientific">Lindgomyces ingoldianus</name>
    <dbReference type="NCBI Taxonomy" id="673940"/>
    <lineage>
        <taxon>Eukaryota</taxon>
        <taxon>Fungi</taxon>
        <taxon>Dikarya</taxon>
        <taxon>Ascomycota</taxon>
        <taxon>Pezizomycotina</taxon>
        <taxon>Dothideomycetes</taxon>
        <taxon>Pleosporomycetidae</taxon>
        <taxon>Pleosporales</taxon>
        <taxon>Lindgomycetaceae</taxon>
        <taxon>Lindgomyces</taxon>
    </lineage>
</organism>
<sequence>CINKENNAELSRSINSMFHWYRSATQCYVYLSDVSTTSFTLNRTKKSTKP</sequence>
<gene>
    <name evidence="1" type="ORF">BDR25DRAFT_236732</name>
</gene>
<accession>A0ACB6QJP7</accession>
<keyword evidence="2" id="KW-1185">Reference proteome</keyword>
<dbReference type="Proteomes" id="UP000799755">
    <property type="component" value="Unassembled WGS sequence"/>
</dbReference>